<dbReference type="InterPro" id="IPR011009">
    <property type="entry name" value="Kinase-like_dom_sf"/>
</dbReference>
<dbReference type="GO" id="GO:0005524">
    <property type="term" value="F:ATP binding"/>
    <property type="evidence" value="ECO:0007669"/>
    <property type="project" value="UniProtKB-KW"/>
</dbReference>
<evidence type="ECO:0000256" key="4">
    <source>
        <dbReference type="ARBA" id="ARBA00022729"/>
    </source>
</evidence>
<keyword evidence="10" id="KW-0675">Receptor</keyword>
<dbReference type="FunFam" id="3.30.200.20:FF:000307">
    <property type="entry name" value="pollen receptor-like kinase 1"/>
    <property type="match status" value="1"/>
</dbReference>
<dbReference type="AlphaFoldDB" id="A0A5C7GZG5"/>
<evidence type="ECO:0000313" key="13">
    <source>
        <dbReference type="EMBL" id="TXG49416.1"/>
    </source>
</evidence>
<accession>A0A5C7GZG5</accession>
<reference evidence="14" key="1">
    <citation type="journal article" date="2019" name="Gigascience">
        <title>De novo genome assembly of the endangered Acer yangbiense, a plant species with extremely small populations endemic to Yunnan Province, China.</title>
        <authorList>
            <person name="Yang J."/>
            <person name="Wariss H.M."/>
            <person name="Tao L."/>
            <person name="Zhang R."/>
            <person name="Yun Q."/>
            <person name="Hollingsworth P."/>
            <person name="Dao Z."/>
            <person name="Luo G."/>
            <person name="Guo H."/>
            <person name="Ma Y."/>
            <person name="Sun W."/>
        </authorList>
    </citation>
    <scope>NUCLEOTIDE SEQUENCE [LARGE SCALE GENOMIC DNA]</scope>
    <source>
        <strain evidence="14">cv. Malutang</strain>
    </source>
</reference>
<dbReference type="OrthoDB" id="772719at2759"/>
<dbReference type="FunFam" id="3.80.10.10:FF:000129">
    <property type="entry name" value="Leucine-rich repeat receptor-like kinase"/>
    <property type="match status" value="1"/>
</dbReference>
<evidence type="ECO:0000256" key="2">
    <source>
        <dbReference type="ARBA" id="ARBA00022614"/>
    </source>
</evidence>
<feature type="transmembrane region" description="Helical" evidence="11">
    <location>
        <begin position="245"/>
        <end position="269"/>
    </location>
</feature>
<comment type="caution">
    <text evidence="13">The sequence shown here is derived from an EMBL/GenBank/DDBJ whole genome shotgun (WGS) entry which is preliminary data.</text>
</comment>
<dbReference type="GO" id="GO:0004672">
    <property type="term" value="F:protein kinase activity"/>
    <property type="evidence" value="ECO:0007669"/>
    <property type="project" value="InterPro"/>
</dbReference>
<protein>
    <recommendedName>
        <fullName evidence="12">Protein kinase domain-containing protein</fullName>
    </recommendedName>
</protein>
<keyword evidence="6" id="KW-0547">Nucleotide-binding</keyword>
<keyword evidence="14" id="KW-1185">Reference proteome</keyword>
<feature type="domain" description="Protein kinase" evidence="12">
    <location>
        <begin position="347"/>
        <end position="633"/>
    </location>
</feature>
<comment type="subcellular location">
    <subcellularLocation>
        <location evidence="1">Membrane</location>
        <topology evidence="1">Single-pass membrane protein</topology>
    </subcellularLocation>
</comment>
<organism evidence="13 14">
    <name type="scientific">Acer yangbiense</name>
    <dbReference type="NCBI Taxonomy" id="1000413"/>
    <lineage>
        <taxon>Eukaryota</taxon>
        <taxon>Viridiplantae</taxon>
        <taxon>Streptophyta</taxon>
        <taxon>Embryophyta</taxon>
        <taxon>Tracheophyta</taxon>
        <taxon>Spermatophyta</taxon>
        <taxon>Magnoliopsida</taxon>
        <taxon>eudicotyledons</taxon>
        <taxon>Gunneridae</taxon>
        <taxon>Pentapetalae</taxon>
        <taxon>rosids</taxon>
        <taxon>malvids</taxon>
        <taxon>Sapindales</taxon>
        <taxon>Sapindaceae</taxon>
        <taxon>Hippocastanoideae</taxon>
        <taxon>Acereae</taxon>
        <taxon>Acer</taxon>
    </lineage>
</organism>
<evidence type="ECO:0000256" key="6">
    <source>
        <dbReference type="ARBA" id="ARBA00022741"/>
    </source>
</evidence>
<evidence type="ECO:0000259" key="12">
    <source>
        <dbReference type="PROSITE" id="PS50011"/>
    </source>
</evidence>
<evidence type="ECO:0000256" key="9">
    <source>
        <dbReference type="ARBA" id="ARBA00023136"/>
    </source>
</evidence>
<dbReference type="InterPro" id="IPR046959">
    <property type="entry name" value="PRK1-6/SRF4-like"/>
</dbReference>
<dbReference type="SUPFAM" id="SSF52058">
    <property type="entry name" value="L domain-like"/>
    <property type="match status" value="1"/>
</dbReference>
<dbReference type="PROSITE" id="PS50011">
    <property type="entry name" value="PROTEIN_KINASE_DOM"/>
    <property type="match status" value="1"/>
</dbReference>
<dbReference type="InterPro" id="IPR013210">
    <property type="entry name" value="LRR_N_plant-typ"/>
</dbReference>
<dbReference type="Gene3D" id="1.10.510.10">
    <property type="entry name" value="Transferase(Phosphotransferase) domain 1"/>
    <property type="match status" value="1"/>
</dbReference>
<dbReference type="PANTHER" id="PTHR48007:SF40">
    <property type="entry name" value="SERINE-THREONINE_TYROSINE-PROTEIN KINASE CATALYTIC DOMAIN-CONTAINING PROTEIN"/>
    <property type="match status" value="1"/>
</dbReference>
<dbReference type="GO" id="GO:0016020">
    <property type="term" value="C:membrane"/>
    <property type="evidence" value="ECO:0007669"/>
    <property type="project" value="UniProtKB-SubCell"/>
</dbReference>
<keyword evidence="9 11" id="KW-0472">Membrane</keyword>
<keyword evidence="4" id="KW-0732">Signal</keyword>
<dbReference type="InterPro" id="IPR001611">
    <property type="entry name" value="Leu-rich_rpt"/>
</dbReference>
<evidence type="ECO:0000256" key="10">
    <source>
        <dbReference type="ARBA" id="ARBA00023170"/>
    </source>
</evidence>
<dbReference type="Proteomes" id="UP000323000">
    <property type="component" value="Chromosome 12"/>
</dbReference>
<dbReference type="InterPro" id="IPR000719">
    <property type="entry name" value="Prot_kinase_dom"/>
</dbReference>
<evidence type="ECO:0000256" key="7">
    <source>
        <dbReference type="ARBA" id="ARBA00022840"/>
    </source>
</evidence>
<keyword evidence="5" id="KW-0677">Repeat</keyword>
<evidence type="ECO:0000256" key="3">
    <source>
        <dbReference type="ARBA" id="ARBA00022692"/>
    </source>
</evidence>
<dbReference type="Pfam" id="PF08263">
    <property type="entry name" value="LRRNT_2"/>
    <property type="match status" value="1"/>
</dbReference>
<dbReference type="Pfam" id="PF07714">
    <property type="entry name" value="PK_Tyr_Ser-Thr"/>
    <property type="match status" value="1"/>
</dbReference>
<dbReference type="PANTHER" id="PTHR48007">
    <property type="entry name" value="LEUCINE-RICH REPEAT RECEPTOR-LIKE PROTEIN KINASE PXC1"/>
    <property type="match status" value="1"/>
</dbReference>
<dbReference type="Pfam" id="PF00560">
    <property type="entry name" value="LRR_1"/>
    <property type="match status" value="1"/>
</dbReference>
<proteinExistence type="predicted"/>
<evidence type="ECO:0000256" key="5">
    <source>
        <dbReference type="ARBA" id="ARBA00022737"/>
    </source>
</evidence>
<keyword evidence="8 11" id="KW-1133">Transmembrane helix</keyword>
<evidence type="ECO:0000256" key="1">
    <source>
        <dbReference type="ARBA" id="ARBA00004167"/>
    </source>
</evidence>
<evidence type="ECO:0000256" key="8">
    <source>
        <dbReference type="ARBA" id="ARBA00022989"/>
    </source>
</evidence>
<dbReference type="EMBL" id="VAHF01000012">
    <property type="protein sequence ID" value="TXG49416.1"/>
    <property type="molecule type" value="Genomic_DNA"/>
</dbReference>
<keyword evidence="3 11" id="KW-0812">Transmembrane</keyword>
<dbReference type="InterPro" id="IPR032675">
    <property type="entry name" value="LRR_dom_sf"/>
</dbReference>
<sequence length="635" mass="71823">MNLTPNILFPFSLIIIINPFTQDFGFVSAQFYPAERDALLQFRESMTSDMNLHRIWTGPPCYRNQSRWFGVTCSNGHVVGLVLQQIQLSGVLPPDFLNNITFLTTLNLSNNSIFGSLPTLTNLLSLEYVFLLNNRFTGSIPFDYINLPRLKTLELQQNYLNGQIPPLNQSTLTDFNVSYNSLDGPIPQTQVFQRFPSSSYEHNSGLCGNPLEKTCSEPPPPVIVLPPPPPPHQAKEKNKKRLETWSVILIAASAALVPFLIILVSFCYYKKIHGKAKAKKEHHTGGRILIDIINKHIVSCILRDGSPELSENKKMPNSRSSDDPERVVDLQFFDKNIPVFDLDDLLRASAEVLGKGKLGTTYKATLESGSVVAVKRVKNMNGLTKKEFIQQMQLLGNIKHENLVQIVSFYYSREEKLVIYEFVPNGSLFDLLHENRGVGRIPLNWTTRMCIIKDIAKCLAFLHQFLPNHKVPHGNLKSSNVLVHRDNQNYNSKLSDFGFLPLMPSRKVCERLAIGRSPEFSKGKKLTHKTDVYCFGIILLEIITGRIPGEISPGNEEETKSDHDDLSDWVRMVVNNDWSTDILDVEIMGTREGHNEMLKLTELALECTDIAPEKRPKMSHVMGRIQEIDTQILSL</sequence>
<evidence type="ECO:0000256" key="11">
    <source>
        <dbReference type="SAM" id="Phobius"/>
    </source>
</evidence>
<keyword evidence="2" id="KW-0433">Leucine-rich repeat</keyword>
<dbReference type="Gene3D" id="3.80.10.10">
    <property type="entry name" value="Ribonuclease Inhibitor"/>
    <property type="match status" value="1"/>
</dbReference>
<keyword evidence="7" id="KW-0067">ATP-binding</keyword>
<dbReference type="InterPro" id="IPR001245">
    <property type="entry name" value="Ser-Thr/Tyr_kinase_cat_dom"/>
</dbReference>
<evidence type="ECO:0000313" key="14">
    <source>
        <dbReference type="Proteomes" id="UP000323000"/>
    </source>
</evidence>
<name>A0A5C7GZG5_9ROSI</name>
<dbReference type="Gene3D" id="3.30.200.20">
    <property type="entry name" value="Phosphorylase Kinase, domain 1"/>
    <property type="match status" value="1"/>
</dbReference>
<gene>
    <name evidence="13" type="ORF">EZV62_025291</name>
</gene>
<dbReference type="PROSITE" id="PS51450">
    <property type="entry name" value="LRR"/>
    <property type="match status" value="1"/>
</dbReference>
<dbReference type="SUPFAM" id="SSF56112">
    <property type="entry name" value="Protein kinase-like (PK-like)"/>
    <property type="match status" value="1"/>
</dbReference>
<dbReference type="CDD" id="cd14066">
    <property type="entry name" value="STKc_IRAK"/>
    <property type="match status" value="1"/>
</dbReference>